<dbReference type="InterPro" id="IPR000971">
    <property type="entry name" value="Globin"/>
</dbReference>
<keyword evidence="15" id="KW-0216">Detoxification</keyword>
<dbReference type="SUPFAM" id="SSF63380">
    <property type="entry name" value="Riboflavin synthase domain-like"/>
    <property type="match status" value="1"/>
</dbReference>
<evidence type="ECO:0000256" key="11">
    <source>
        <dbReference type="ARBA" id="ARBA00023004"/>
    </source>
</evidence>
<keyword evidence="19" id="KW-1185">Reference proteome</keyword>
<reference evidence="18 19" key="1">
    <citation type="submission" date="2016-10" db="EMBL/GenBank/DDBJ databases">
        <authorList>
            <person name="de Groot N.N."/>
        </authorList>
    </citation>
    <scope>NUCLEOTIDE SEQUENCE [LARGE SCALE GENOMIC DNA]</scope>
    <source>
        <strain evidence="18 19">CGMCC 1.10449</strain>
    </source>
</reference>
<dbReference type="Pfam" id="PF00042">
    <property type="entry name" value="Globin"/>
    <property type="match status" value="1"/>
</dbReference>
<feature type="region of interest" description="Reductase" evidence="15">
    <location>
        <begin position="157"/>
        <end position="412"/>
    </location>
</feature>
<evidence type="ECO:0000256" key="3">
    <source>
        <dbReference type="ARBA" id="ARBA00022448"/>
    </source>
</evidence>
<feature type="binding site" evidence="15">
    <location>
        <begin position="403"/>
        <end position="406"/>
    </location>
    <ligand>
        <name>FAD</name>
        <dbReference type="ChEBI" id="CHEBI:57692"/>
    </ligand>
</feature>
<evidence type="ECO:0000256" key="4">
    <source>
        <dbReference type="ARBA" id="ARBA00022617"/>
    </source>
</evidence>
<dbReference type="InterPro" id="IPR017927">
    <property type="entry name" value="FAD-bd_FR_type"/>
</dbReference>
<accession>A0A1H0XPG8</accession>
<keyword evidence="7 15" id="KW-0479">Metal-binding</keyword>
<keyword evidence="4 15" id="KW-0349">Heme</keyword>
<dbReference type="EC" id="1.14.12.17" evidence="15"/>
<evidence type="ECO:0000256" key="15">
    <source>
        <dbReference type="HAMAP-Rule" id="MF_01252"/>
    </source>
</evidence>
<feature type="domain" description="Globin" evidence="16">
    <location>
        <begin position="9"/>
        <end position="146"/>
    </location>
</feature>
<dbReference type="GO" id="GO:0019825">
    <property type="term" value="F:oxygen binding"/>
    <property type="evidence" value="ECO:0007669"/>
    <property type="project" value="InterPro"/>
</dbReference>
<dbReference type="CDD" id="cd06184">
    <property type="entry name" value="flavohem_like_fad_nad_binding"/>
    <property type="match status" value="1"/>
</dbReference>
<feature type="binding site" description="proximal binding residue" evidence="15">
    <location>
        <position position="93"/>
    </location>
    <ligand>
        <name>heme b</name>
        <dbReference type="ChEBI" id="CHEBI:60344"/>
    </ligand>
    <ligandPart>
        <name>Fe</name>
        <dbReference type="ChEBI" id="CHEBI:18248"/>
    </ligandPart>
</feature>
<dbReference type="InterPro" id="IPR001433">
    <property type="entry name" value="OxRdtase_FAD/NAD-bd"/>
</dbReference>
<feature type="active site" description="Charge relay system" evidence="15">
    <location>
        <position position="103"/>
    </location>
</feature>
<dbReference type="Gene3D" id="1.10.490.10">
    <property type="entry name" value="Globins"/>
    <property type="match status" value="1"/>
</dbReference>
<dbReference type="GO" id="GO:0071500">
    <property type="term" value="P:cellular response to nitrosative stress"/>
    <property type="evidence" value="ECO:0007669"/>
    <property type="project" value="TreeGrafter"/>
</dbReference>
<feature type="binding site" evidence="15">
    <location>
        <begin position="284"/>
        <end position="289"/>
    </location>
    <ligand>
        <name>NADP(+)</name>
        <dbReference type="ChEBI" id="CHEBI:58349"/>
    </ligand>
</feature>
<name>A0A1H0XPG8_9BACI</name>
<dbReference type="Pfam" id="PF00175">
    <property type="entry name" value="NAD_binding_1"/>
    <property type="match status" value="1"/>
</dbReference>
<dbReference type="Proteomes" id="UP000199444">
    <property type="component" value="Unassembled WGS sequence"/>
</dbReference>
<feature type="site" description="Influences the redox potential of the prosthetic heme and FAD groups" evidence="15">
    <location>
        <position position="402"/>
    </location>
</feature>
<dbReference type="CDD" id="cd14777">
    <property type="entry name" value="Yhb1-globin-like"/>
    <property type="match status" value="1"/>
</dbReference>
<comment type="catalytic activity">
    <reaction evidence="14 15">
        <text>2 nitric oxide + NADPH + 2 O2 = 2 nitrate + NADP(+) + H(+)</text>
        <dbReference type="Rhea" id="RHEA:19465"/>
        <dbReference type="ChEBI" id="CHEBI:15378"/>
        <dbReference type="ChEBI" id="CHEBI:15379"/>
        <dbReference type="ChEBI" id="CHEBI:16480"/>
        <dbReference type="ChEBI" id="CHEBI:17632"/>
        <dbReference type="ChEBI" id="CHEBI:57783"/>
        <dbReference type="ChEBI" id="CHEBI:58349"/>
        <dbReference type="EC" id="1.14.12.17"/>
    </reaction>
</comment>
<dbReference type="PRINTS" id="PR00406">
    <property type="entry name" value="CYTB5RDTASE"/>
</dbReference>
<dbReference type="HAMAP" id="MF_01252">
    <property type="entry name" value="Hmp"/>
    <property type="match status" value="1"/>
</dbReference>
<comment type="similarity">
    <text evidence="2 15">Belongs to the globin family. Two-domain flavohemoproteins subfamily.</text>
</comment>
<keyword evidence="9 15" id="KW-0521">NADP</keyword>
<comment type="function">
    <text evidence="15">Is involved in NO detoxification in an aerobic process, termed nitric oxide dioxygenase (NOD) reaction that utilizes O(2) and NAD(P)H to convert NO to nitrate, which protects the bacterium from various noxious nitrogen compounds. Therefore, plays a central role in the inducible response to nitrosative stress.</text>
</comment>
<dbReference type="NCBIfam" id="NF009805">
    <property type="entry name" value="PRK13289.1"/>
    <property type="match status" value="1"/>
</dbReference>
<organism evidence="18 19">
    <name type="scientific">Virgibacillus salinus</name>
    <dbReference type="NCBI Taxonomy" id="553311"/>
    <lineage>
        <taxon>Bacteria</taxon>
        <taxon>Bacillati</taxon>
        <taxon>Bacillota</taxon>
        <taxon>Bacilli</taxon>
        <taxon>Bacillales</taxon>
        <taxon>Bacillaceae</taxon>
        <taxon>Virgibacillus</taxon>
    </lineage>
</organism>
<keyword evidence="6 15" id="KW-0285">Flavoprotein</keyword>
<dbReference type="PANTHER" id="PTHR43396:SF3">
    <property type="entry name" value="FLAVOHEMOPROTEIN"/>
    <property type="match status" value="1"/>
</dbReference>
<dbReference type="Gene3D" id="2.40.30.10">
    <property type="entry name" value="Translation factors"/>
    <property type="match status" value="1"/>
</dbReference>
<keyword evidence="11 15" id="KW-0408">Iron</keyword>
<evidence type="ECO:0000256" key="7">
    <source>
        <dbReference type="ARBA" id="ARBA00022723"/>
    </source>
</evidence>
<evidence type="ECO:0000256" key="9">
    <source>
        <dbReference type="ARBA" id="ARBA00022857"/>
    </source>
</evidence>
<evidence type="ECO:0000256" key="8">
    <source>
        <dbReference type="ARBA" id="ARBA00022827"/>
    </source>
</evidence>
<dbReference type="InterPro" id="IPR023950">
    <property type="entry name" value="Hmp"/>
</dbReference>
<evidence type="ECO:0000259" key="16">
    <source>
        <dbReference type="PROSITE" id="PS01033"/>
    </source>
</evidence>
<feature type="domain" description="FAD-binding FR-type" evidence="17">
    <location>
        <begin position="160"/>
        <end position="271"/>
    </location>
</feature>
<evidence type="ECO:0000256" key="6">
    <source>
        <dbReference type="ARBA" id="ARBA00022630"/>
    </source>
</evidence>
<dbReference type="GO" id="GO:0046872">
    <property type="term" value="F:metal ion binding"/>
    <property type="evidence" value="ECO:0007669"/>
    <property type="project" value="UniProtKB-KW"/>
</dbReference>
<comment type="similarity">
    <text evidence="1 15">In the C-terminal section; belongs to the flavoprotein pyridine nucleotide cytochrome reductase family.</text>
</comment>
<dbReference type="STRING" id="553311.SAMN05216231_0067"/>
<evidence type="ECO:0000256" key="1">
    <source>
        <dbReference type="ARBA" id="ARBA00006401"/>
    </source>
</evidence>
<dbReference type="Gene3D" id="3.40.50.80">
    <property type="entry name" value="Nucleotide-binding domain of ferredoxin-NADP reductase (FNR) module"/>
    <property type="match status" value="1"/>
</dbReference>
<dbReference type="GO" id="GO:0005344">
    <property type="term" value="F:oxygen carrier activity"/>
    <property type="evidence" value="ECO:0007669"/>
    <property type="project" value="UniProtKB-UniRule"/>
</dbReference>
<dbReference type="GO" id="GO:0046210">
    <property type="term" value="P:nitric oxide catabolic process"/>
    <property type="evidence" value="ECO:0007669"/>
    <property type="project" value="TreeGrafter"/>
</dbReference>
<dbReference type="InterPro" id="IPR012292">
    <property type="entry name" value="Globin/Proto"/>
</dbReference>
<evidence type="ECO:0000256" key="2">
    <source>
        <dbReference type="ARBA" id="ARBA00008414"/>
    </source>
</evidence>
<sequence>MLVTNITTGLDRQTKDIVKSTVPLLQERGEDITKRFYQLLFKNNPELKNIFNQTNQRKGNQSKALANAVYSAAFYIDELEKIMPQVKQIAHKHKSLNIQPEHYPIVGENLLAAIKEVLNDSADEEVLVAWEKAYSVIADVFISTEKEMYQEAEKTIGGWSGFRNFIVVDKVVESDVITSLYLEAADGEPCAIHQPGQYITVKAEIEGAPYNYLRQYSLSCAPGGGAYRISVKREDGLNGHPPGIISNYLHSDINKGSILPITAPSGYFTLDSQDTRPLVLISGGVGLTPLLSMLESTIKNQPEREIYYIHATQNGKVHAMREAIQKLDKKHDQVHTYTVYDNPTDNDNKFYDKVGYIDYNYLSTILPTNNAAFYFCGPKGFMQSIYKSLSQFEVEDKDINYEFFGPSEEIKD</sequence>
<dbReference type="PROSITE" id="PS51384">
    <property type="entry name" value="FAD_FR"/>
    <property type="match status" value="1"/>
</dbReference>
<feature type="site" description="Involved in heme-bound ligand stabilization and O-O bond activation" evidence="15">
    <location>
        <position position="37"/>
    </location>
</feature>
<dbReference type="GO" id="GO:0009636">
    <property type="term" value="P:response to toxic substance"/>
    <property type="evidence" value="ECO:0007669"/>
    <property type="project" value="UniProtKB-KW"/>
</dbReference>
<evidence type="ECO:0000313" key="18">
    <source>
        <dbReference type="EMBL" id="SDQ04556.1"/>
    </source>
</evidence>
<evidence type="ECO:0000256" key="5">
    <source>
        <dbReference type="ARBA" id="ARBA00022621"/>
    </source>
</evidence>
<dbReference type="PRINTS" id="PR00371">
    <property type="entry name" value="FPNCR"/>
</dbReference>
<dbReference type="SUPFAM" id="SSF46458">
    <property type="entry name" value="Globin-like"/>
    <property type="match status" value="1"/>
</dbReference>
<protein>
    <recommendedName>
        <fullName evidence="15">Flavohemoprotein</fullName>
    </recommendedName>
    <alternativeName>
        <fullName evidence="15">Flavohemoglobin</fullName>
    </alternativeName>
    <alternativeName>
        <fullName evidence="15">Hemoglobin-like protein</fullName>
    </alternativeName>
    <alternativeName>
        <fullName evidence="15">Nitric oxide dioxygenase</fullName>
        <shortName evidence="15">NO oxygenase</shortName>
        <shortName evidence="15">NOD</shortName>
        <ecNumber evidence="15">1.14.12.17</ecNumber>
    </alternativeName>
</protein>
<dbReference type="AlphaFoldDB" id="A0A1H0XPG8"/>
<dbReference type="PANTHER" id="PTHR43396">
    <property type="entry name" value="FLAVOHEMOPROTEIN"/>
    <property type="match status" value="1"/>
</dbReference>
<evidence type="ECO:0000313" key="19">
    <source>
        <dbReference type="Proteomes" id="UP000199444"/>
    </source>
</evidence>
<keyword evidence="5 15" id="KW-0561">Oxygen transport</keyword>
<feature type="active site" description="Charge relay system" evidence="15">
    <location>
        <position position="145"/>
    </location>
</feature>
<dbReference type="InterPro" id="IPR017938">
    <property type="entry name" value="Riboflavin_synthase-like_b-brl"/>
</dbReference>
<dbReference type="InterPro" id="IPR039261">
    <property type="entry name" value="FNR_nucleotide-bd"/>
</dbReference>
<dbReference type="GO" id="GO:0020037">
    <property type="term" value="F:heme binding"/>
    <property type="evidence" value="ECO:0007669"/>
    <property type="project" value="InterPro"/>
</dbReference>
<dbReference type="PROSITE" id="PS01033">
    <property type="entry name" value="GLOBIN"/>
    <property type="match status" value="1"/>
</dbReference>
<feature type="site" description="Influences the redox potential of the prosthetic heme and FAD groups" evidence="15">
    <location>
        <position position="92"/>
    </location>
</feature>
<dbReference type="FunFam" id="2.40.30.10:FF:000034">
    <property type="entry name" value="Flavohemoprotein"/>
    <property type="match status" value="1"/>
</dbReference>
<keyword evidence="10 15" id="KW-0560">Oxidoreductase</keyword>
<keyword evidence="12 15" id="KW-0520">NAD</keyword>
<comment type="catalytic activity">
    <reaction evidence="13 15">
        <text>2 nitric oxide + NADH + 2 O2 = 2 nitrate + NAD(+) + H(+)</text>
        <dbReference type="Rhea" id="RHEA:19469"/>
        <dbReference type="ChEBI" id="CHEBI:15378"/>
        <dbReference type="ChEBI" id="CHEBI:15379"/>
        <dbReference type="ChEBI" id="CHEBI:16480"/>
        <dbReference type="ChEBI" id="CHEBI:17632"/>
        <dbReference type="ChEBI" id="CHEBI:57540"/>
        <dbReference type="ChEBI" id="CHEBI:57945"/>
        <dbReference type="EC" id="1.14.12.17"/>
    </reaction>
</comment>
<evidence type="ECO:0000259" key="17">
    <source>
        <dbReference type="PROSITE" id="PS51384"/>
    </source>
</evidence>
<dbReference type="InterPro" id="IPR001709">
    <property type="entry name" value="Flavoprot_Pyr_Nucl_cyt_Rdtase"/>
</dbReference>
<evidence type="ECO:0000256" key="14">
    <source>
        <dbReference type="ARBA" id="ARBA00049433"/>
    </source>
</evidence>
<dbReference type="GO" id="GO:0008941">
    <property type="term" value="F:nitric oxide dioxygenase NAD(P)H activity"/>
    <property type="evidence" value="ECO:0007669"/>
    <property type="project" value="UniProtKB-UniRule"/>
</dbReference>
<comment type="cofactor">
    <cofactor evidence="15">
        <name>heme b</name>
        <dbReference type="ChEBI" id="CHEBI:60344"/>
    </cofactor>
    <text evidence="15">Binds 1 heme b (iron(II)-protoporphyrin IX) group per subunit.</text>
</comment>
<gene>
    <name evidence="15" type="primary">hmp</name>
    <name evidence="18" type="ORF">SAMN05216231_0067</name>
</gene>
<dbReference type="FunFam" id="3.40.50.80:FF:000010">
    <property type="entry name" value="Flavohemoprotein"/>
    <property type="match status" value="1"/>
</dbReference>
<dbReference type="FunFam" id="1.10.490.10:FF:000003">
    <property type="entry name" value="Flavohemoprotein"/>
    <property type="match status" value="1"/>
</dbReference>
<evidence type="ECO:0000256" key="12">
    <source>
        <dbReference type="ARBA" id="ARBA00023027"/>
    </source>
</evidence>
<keyword evidence="18" id="KW-0223">Dioxygenase</keyword>
<proteinExistence type="inferred from homology"/>
<dbReference type="EMBL" id="FNKD01000001">
    <property type="protein sequence ID" value="SDQ04556.1"/>
    <property type="molecule type" value="Genomic_DNA"/>
</dbReference>
<evidence type="ECO:0000256" key="10">
    <source>
        <dbReference type="ARBA" id="ARBA00023002"/>
    </source>
</evidence>
<dbReference type="GO" id="GO:0071949">
    <property type="term" value="F:FAD binding"/>
    <property type="evidence" value="ECO:0007669"/>
    <property type="project" value="InterPro"/>
</dbReference>
<comment type="domain">
    <text evidence="15">Consists of two distinct domains; an N-terminal heme-containing oxygen-binding domain and a C-terminal reductase domain with binding sites for FAD and NAD(P)H.</text>
</comment>
<evidence type="ECO:0000256" key="13">
    <source>
        <dbReference type="ARBA" id="ARBA00048649"/>
    </source>
</evidence>
<comment type="cofactor">
    <cofactor evidence="15">
        <name>FAD</name>
        <dbReference type="ChEBI" id="CHEBI:57692"/>
    </cofactor>
    <text evidence="15">Binds 1 FAD per subunit.</text>
</comment>
<feature type="binding site" evidence="15">
    <location>
        <position position="198"/>
    </location>
    <ligand>
        <name>FAD</name>
        <dbReference type="ChEBI" id="CHEBI:57692"/>
    </ligand>
</feature>
<keyword evidence="8 15" id="KW-0274">FAD</keyword>
<dbReference type="InterPro" id="IPR009050">
    <property type="entry name" value="Globin-like_sf"/>
</dbReference>
<keyword evidence="3 15" id="KW-0813">Transport</keyword>
<dbReference type="SUPFAM" id="SSF52343">
    <property type="entry name" value="Ferredoxin reductase-like, C-terminal NADP-linked domain"/>
    <property type="match status" value="1"/>
</dbReference>
<feature type="binding site" evidence="15">
    <location>
        <begin position="214"/>
        <end position="217"/>
    </location>
    <ligand>
        <name>FAD</name>
        <dbReference type="ChEBI" id="CHEBI:57692"/>
    </ligand>
</feature>